<name>A0A212K2W6_9FIRM</name>
<keyword evidence="5" id="KW-0540">Nuclease</keyword>
<gene>
    <name evidence="5" type="ORF">KL86CLO1_12110</name>
</gene>
<keyword evidence="5" id="KW-0378">Hydrolase</keyword>
<accession>A0A212K2W6</accession>
<evidence type="ECO:0000259" key="4">
    <source>
        <dbReference type="Pfam" id="PF01420"/>
    </source>
</evidence>
<dbReference type="CDD" id="cd17253">
    <property type="entry name" value="RMtype1_S_Eco933I-TRD2-CR2_like"/>
    <property type="match status" value="1"/>
</dbReference>
<evidence type="ECO:0000256" key="2">
    <source>
        <dbReference type="ARBA" id="ARBA00022747"/>
    </source>
</evidence>
<evidence type="ECO:0000256" key="3">
    <source>
        <dbReference type="ARBA" id="ARBA00023125"/>
    </source>
</evidence>
<sequence length="394" mass="44638">MRHKFGDIAVNSTAKKKPTPADKDIYLGLEHLDSGNLTVTRFGSEIAPIGEKILMKKGDVLFGKRRAYQKKVAIAPFDGIFSAHGMVLRPKTGVVTERFFPLFIASDYFLDAAIKISVGSLSPTINWSALKELEFNLPPLDEQDSLAEVLWAMIETRNAYKRLISLTDDLVKSQFVEMFGDPVMNNKGWDVKRLDQIAGTRLGKMLDAKQQTGKNRFPYLANFNVQWFKFDLEKLNVMDFDEVDRGEFALKYGDLLVCEGGEVGRTAIWKNEIEDCFFQKAIHRVRCHQGACIPEYLAWVMYQKATMTNFDGLVSSATIAHLTGEKLKGLLVQVPPLSLQTRFADFVRQADKSKFVAWEATKAAIQSATMMMTPLFGALEHWKTQYEQEERHDV</sequence>
<dbReference type="GO" id="GO:0004519">
    <property type="term" value="F:endonuclease activity"/>
    <property type="evidence" value="ECO:0007669"/>
    <property type="project" value="UniProtKB-KW"/>
</dbReference>
<keyword evidence="5" id="KW-0255">Endonuclease</keyword>
<dbReference type="PANTHER" id="PTHR30408:SF12">
    <property type="entry name" value="TYPE I RESTRICTION ENZYME MJAVIII SPECIFICITY SUBUNIT"/>
    <property type="match status" value="1"/>
</dbReference>
<dbReference type="InterPro" id="IPR044946">
    <property type="entry name" value="Restrct_endonuc_typeI_TRD_sf"/>
</dbReference>
<dbReference type="InterPro" id="IPR000055">
    <property type="entry name" value="Restrct_endonuc_typeI_TRD"/>
</dbReference>
<organism evidence="5">
    <name type="scientific">uncultured Eubacteriales bacterium</name>
    <dbReference type="NCBI Taxonomy" id="172733"/>
    <lineage>
        <taxon>Bacteria</taxon>
        <taxon>Bacillati</taxon>
        <taxon>Bacillota</taxon>
        <taxon>Clostridia</taxon>
        <taxon>Eubacteriales</taxon>
        <taxon>environmental samples</taxon>
    </lineage>
</organism>
<feature type="domain" description="Type I restriction modification DNA specificity" evidence="4">
    <location>
        <begin position="186"/>
        <end position="352"/>
    </location>
</feature>
<keyword evidence="3" id="KW-0238">DNA-binding</keyword>
<dbReference type="EMBL" id="FLUN01000001">
    <property type="protein sequence ID" value="SBW06051.1"/>
    <property type="molecule type" value="Genomic_DNA"/>
</dbReference>
<dbReference type="SUPFAM" id="SSF116734">
    <property type="entry name" value="DNA methylase specificity domain"/>
    <property type="match status" value="2"/>
</dbReference>
<reference evidence="5" key="1">
    <citation type="submission" date="2016-04" db="EMBL/GenBank/DDBJ databases">
        <authorList>
            <person name="Evans L.H."/>
            <person name="Alamgir A."/>
            <person name="Owens N."/>
            <person name="Weber N.D."/>
            <person name="Virtaneva K."/>
            <person name="Barbian K."/>
            <person name="Babar A."/>
            <person name="Rosenke K."/>
        </authorList>
    </citation>
    <scope>NUCLEOTIDE SEQUENCE</scope>
    <source>
        <strain evidence="5">86</strain>
    </source>
</reference>
<protein>
    <submittedName>
        <fullName evidence="5">Restriction endonuclease S subunits</fullName>
    </submittedName>
</protein>
<keyword evidence="2" id="KW-0680">Restriction system</keyword>
<dbReference type="InterPro" id="IPR052021">
    <property type="entry name" value="Type-I_RS_S_subunit"/>
</dbReference>
<feature type="domain" description="Type I restriction modification DNA specificity" evidence="4">
    <location>
        <begin position="51"/>
        <end position="155"/>
    </location>
</feature>
<proteinExistence type="inferred from homology"/>
<dbReference type="Gene3D" id="3.90.220.20">
    <property type="entry name" value="DNA methylase specificity domains"/>
    <property type="match status" value="2"/>
</dbReference>
<evidence type="ECO:0000313" key="5">
    <source>
        <dbReference type="EMBL" id="SBW06051.1"/>
    </source>
</evidence>
<dbReference type="PANTHER" id="PTHR30408">
    <property type="entry name" value="TYPE-1 RESTRICTION ENZYME ECOKI SPECIFICITY PROTEIN"/>
    <property type="match status" value="1"/>
</dbReference>
<comment type="similarity">
    <text evidence="1">Belongs to the type-I restriction system S methylase family.</text>
</comment>
<evidence type="ECO:0000256" key="1">
    <source>
        <dbReference type="ARBA" id="ARBA00010923"/>
    </source>
</evidence>
<dbReference type="AlphaFoldDB" id="A0A212K2W6"/>
<dbReference type="Pfam" id="PF01420">
    <property type="entry name" value="Methylase_S"/>
    <property type="match status" value="2"/>
</dbReference>
<dbReference type="GO" id="GO:0003677">
    <property type="term" value="F:DNA binding"/>
    <property type="evidence" value="ECO:0007669"/>
    <property type="project" value="UniProtKB-KW"/>
</dbReference>
<dbReference type="GO" id="GO:0009307">
    <property type="term" value="P:DNA restriction-modification system"/>
    <property type="evidence" value="ECO:0007669"/>
    <property type="project" value="UniProtKB-KW"/>
</dbReference>